<dbReference type="Proteomes" id="UP001203410">
    <property type="component" value="Unassembled WGS sequence"/>
</dbReference>
<protein>
    <submittedName>
        <fullName evidence="2">DUF983 domain-containing protein</fullName>
    </submittedName>
</protein>
<feature type="transmembrane region" description="Helical" evidence="1">
    <location>
        <begin position="81"/>
        <end position="99"/>
    </location>
</feature>
<feature type="transmembrane region" description="Helical" evidence="1">
    <location>
        <begin position="52"/>
        <end position="75"/>
    </location>
</feature>
<keyword evidence="1" id="KW-0472">Membrane</keyword>
<name>A0ABT0RUQ5_9SPHN</name>
<keyword evidence="1" id="KW-1133">Transmembrane helix</keyword>
<evidence type="ECO:0000313" key="3">
    <source>
        <dbReference type="Proteomes" id="UP001203410"/>
    </source>
</evidence>
<accession>A0ABT0RUQ5</accession>
<keyword evidence="3" id="KW-1185">Reference proteome</keyword>
<organism evidence="2 3">
    <name type="scientific">Sphingomonas caseinilyticus</name>
    <dbReference type="NCBI Taxonomy" id="2908205"/>
    <lineage>
        <taxon>Bacteria</taxon>
        <taxon>Pseudomonadati</taxon>
        <taxon>Pseudomonadota</taxon>
        <taxon>Alphaproteobacteria</taxon>
        <taxon>Sphingomonadales</taxon>
        <taxon>Sphingomonadaceae</taxon>
        <taxon>Sphingomonas</taxon>
    </lineage>
</organism>
<dbReference type="EMBL" id="JAMGBA010000002">
    <property type="protein sequence ID" value="MCL6698624.1"/>
    <property type="molecule type" value="Genomic_DNA"/>
</dbReference>
<comment type="caution">
    <text evidence="2">The sequence shown here is derived from an EMBL/GenBank/DDBJ whole genome shotgun (WGS) entry which is preliminary data.</text>
</comment>
<keyword evidence="1" id="KW-0812">Transmembrane</keyword>
<dbReference type="Pfam" id="PF06170">
    <property type="entry name" value="DUF983"/>
    <property type="match status" value="1"/>
</dbReference>
<dbReference type="InterPro" id="IPR009325">
    <property type="entry name" value="DUF983"/>
</dbReference>
<gene>
    <name evidence="2" type="ORF">LZ496_07475</name>
</gene>
<dbReference type="RefSeq" id="WP_249904021.1">
    <property type="nucleotide sequence ID" value="NZ_JAMGBA010000002.1"/>
</dbReference>
<evidence type="ECO:0000256" key="1">
    <source>
        <dbReference type="SAM" id="Phobius"/>
    </source>
</evidence>
<proteinExistence type="predicted"/>
<evidence type="ECO:0000313" key="2">
    <source>
        <dbReference type="EMBL" id="MCL6698624.1"/>
    </source>
</evidence>
<sequence>MSEAPSLAAAASEGLCPRCGAKTLFSGPVSFAPSCRSCGLDFSTYNVGDGPAAFLILIVGAIVAVGAILFDLLIVPPWWAHLIWLPIGAGLTIGGLRFGKAALIYQEHKHRAGEGRLSK</sequence>
<reference evidence="2 3" key="1">
    <citation type="submission" date="2022-05" db="EMBL/GenBank/DDBJ databases">
        <authorList>
            <person name="Jo J.-H."/>
            <person name="Im W.-T."/>
        </authorList>
    </citation>
    <scope>NUCLEOTIDE SEQUENCE [LARGE SCALE GENOMIC DNA]</scope>
    <source>
        <strain evidence="2 3">NSE70-1</strain>
    </source>
</reference>